<feature type="non-terminal residue" evidence="2">
    <location>
        <position position="1"/>
    </location>
</feature>
<evidence type="ECO:0000313" key="2">
    <source>
        <dbReference type="EMBL" id="URD72275.1"/>
    </source>
</evidence>
<dbReference type="EMBL" id="CP097502">
    <property type="protein sequence ID" value="URD72275.1"/>
    <property type="molecule type" value="Genomic_DNA"/>
</dbReference>
<proteinExistence type="predicted"/>
<name>A0A9E7E8B5_9LILI</name>
<organism evidence="2 3">
    <name type="scientific">Musa troglodytarum</name>
    <name type="common">fe'i banana</name>
    <dbReference type="NCBI Taxonomy" id="320322"/>
    <lineage>
        <taxon>Eukaryota</taxon>
        <taxon>Viridiplantae</taxon>
        <taxon>Streptophyta</taxon>
        <taxon>Embryophyta</taxon>
        <taxon>Tracheophyta</taxon>
        <taxon>Spermatophyta</taxon>
        <taxon>Magnoliopsida</taxon>
        <taxon>Liliopsida</taxon>
        <taxon>Zingiberales</taxon>
        <taxon>Musaceae</taxon>
        <taxon>Musa</taxon>
    </lineage>
</organism>
<dbReference type="Proteomes" id="UP001055439">
    <property type="component" value="Chromosome 1"/>
</dbReference>
<reference evidence="2" key="1">
    <citation type="submission" date="2022-05" db="EMBL/GenBank/DDBJ databases">
        <title>The Musa troglodytarum L. genome provides insights into the mechanism of non-climacteric behaviour and enrichment of carotenoids.</title>
        <authorList>
            <person name="Wang J."/>
        </authorList>
    </citation>
    <scope>NUCLEOTIDE SEQUENCE</scope>
    <source>
        <tissue evidence="2">Leaf</tissue>
    </source>
</reference>
<sequence>LPICHGWAFVLLVIFLIDGDAGDLEGAVPGPDTRRRRRRLRHGGRRWLRLPLHQGPLQLSQRRASCRWRPGRPHERPPCRRKLRRLGRSLLRLRLLHGLCPPEGGPMELDLRRGRHRRLPPDAPGRPPRRQIRPLRGVLLALIEGAGIMMNRVLSAPQDMPMLVEDPLRWFRPPWRRLQEPEWSAAPPQGSLQHKARRWRIPESLHLLPGSEEFLERRGRIQRLEAKAARQRS</sequence>
<feature type="chain" id="PRO_5039052833" evidence="1">
    <location>
        <begin position="22"/>
        <end position="233"/>
    </location>
</feature>
<evidence type="ECO:0000313" key="3">
    <source>
        <dbReference type="Proteomes" id="UP001055439"/>
    </source>
</evidence>
<accession>A0A9E7E8B5</accession>
<dbReference type="AlphaFoldDB" id="A0A9E7E8B5"/>
<protein>
    <submittedName>
        <fullName evidence="2">Uncharacterized protein</fullName>
    </submittedName>
</protein>
<evidence type="ECO:0000256" key="1">
    <source>
        <dbReference type="SAM" id="SignalP"/>
    </source>
</evidence>
<keyword evidence="3" id="KW-1185">Reference proteome</keyword>
<keyword evidence="1" id="KW-0732">Signal</keyword>
<gene>
    <name evidence="2" type="ORF">MUK42_36526</name>
</gene>
<feature type="signal peptide" evidence="1">
    <location>
        <begin position="1"/>
        <end position="21"/>
    </location>
</feature>